<evidence type="ECO:0000256" key="3">
    <source>
        <dbReference type="ARBA" id="ARBA00012929"/>
    </source>
</evidence>
<dbReference type="EMBL" id="VWFP01000007">
    <property type="protein sequence ID" value="KAA4627928.1"/>
    <property type="molecule type" value="Genomic_DNA"/>
</dbReference>
<comment type="pathway">
    <text evidence="1 6">Carbohydrate biosynthesis; dTDP-L-rhamnose biosynthesis.</text>
</comment>
<dbReference type="UniPathway" id="UPA00124"/>
<dbReference type="Gene3D" id="3.90.25.10">
    <property type="entry name" value="UDP-galactose 4-epimerase, domain 1"/>
    <property type="match status" value="1"/>
</dbReference>
<dbReference type="PANTHER" id="PTHR10491:SF4">
    <property type="entry name" value="METHIONINE ADENOSYLTRANSFERASE 2 SUBUNIT BETA"/>
    <property type="match status" value="1"/>
</dbReference>
<dbReference type="InterPro" id="IPR005913">
    <property type="entry name" value="dTDP_dehydrorham_reduct"/>
</dbReference>
<reference evidence="8 9" key="1">
    <citation type="journal article" date="2019" name="Nat. Med.">
        <title>A library of human gut bacterial isolates paired with longitudinal multiomics data enables mechanistic microbiome research.</title>
        <authorList>
            <person name="Poyet M."/>
            <person name="Groussin M."/>
            <person name="Gibbons S.M."/>
            <person name="Avila-Pacheco J."/>
            <person name="Jiang X."/>
            <person name="Kearney S.M."/>
            <person name="Perrotta A.R."/>
            <person name="Berdy B."/>
            <person name="Zhao S."/>
            <person name="Lieberman T.D."/>
            <person name="Swanson P.K."/>
            <person name="Smith M."/>
            <person name="Roesemann S."/>
            <person name="Alexander J.E."/>
            <person name="Rich S.A."/>
            <person name="Livny J."/>
            <person name="Vlamakis H."/>
            <person name="Clish C."/>
            <person name="Bullock K."/>
            <person name="Deik A."/>
            <person name="Scott J."/>
            <person name="Pierce K.A."/>
            <person name="Xavier R.J."/>
            <person name="Alm E.J."/>
        </authorList>
    </citation>
    <scope>NUCLEOTIDE SEQUENCE [LARGE SCALE GENOMIC DNA]</scope>
    <source>
        <strain evidence="8 9">BIOML-A15</strain>
    </source>
</reference>
<keyword evidence="6 8" id="KW-0560">Oxidoreductase</keyword>
<evidence type="ECO:0000256" key="4">
    <source>
        <dbReference type="ARBA" id="ARBA00017099"/>
    </source>
</evidence>
<dbReference type="GO" id="GO:0005829">
    <property type="term" value="C:cytosol"/>
    <property type="evidence" value="ECO:0007669"/>
    <property type="project" value="TreeGrafter"/>
</dbReference>
<comment type="function">
    <text evidence="6">Catalyzes the reduction of dTDP-6-deoxy-L-lyxo-4-hexulose to yield dTDP-L-rhamnose.</text>
</comment>
<organism evidence="8 9">
    <name type="scientific">Bacteroides ovatus</name>
    <dbReference type="NCBI Taxonomy" id="28116"/>
    <lineage>
        <taxon>Bacteria</taxon>
        <taxon>Pseudomonadati</taxon>
        <taxon>Bacteroidota</taxon>
        <taxon>Bacteroidia</taxon>
        <taxon>Bacteroidales</taxon>
        <taxon>Bacteroidaceae</taxon>
        <taxon>Bacteroides</taxon>
    </lineage>
</organism>
<dbReference type="GO" id="GO:0008831">
    <property type="term" value="F:dTDP-4-dehydrorhamnose reductase activity"/>
    <property type="evidence" value="ECO:0007669"/>
    <property type="project" value="UniProtKB-EC"/>
</dbReference>
<feature type="domain" description="RmlD-like substrate binding" evidence="7">
    <location>
        <begin position="1"/>
        <end position="282"/>
    </location>
</feature>
<keyword evidence="6" id="KW-0521">NADP</keyword>
<evidence type="ECO:0000313" key="8">
    <source>
        <dbReference type="EMBL" id="KAA4627928.1"/>
    </source>
</evidence>
<evidence type="ECO:0000256" key="1">
    <source>
        <dbReference type="ARBA" id="ARBA00004781"/>
    </source>
</evidence>
<gene>
    <name evidence="8" type="primary">rfbD</name>
    <name evidence="8" type="ORF">F3B90_08355</name>
</gene>
<dbReference type="EC" id="1.1.1.133" evidence="3 6"/>
<dbReference type="InterPro" id="IPR029903">
    <property type="entry name" value="RmlD-like-bd"/>
</dbReference>
<proteinExistence type="inferred from homology"/>
<dbReference type="Pfam" id="PF04321">
    <property type="entry name" value="RmlD_sub_bind"/>
    <property type="match status" value="1"/>
</dbReference>
<sequence>MRILVTGANGQLGNEMQVLAKENPQHTYYFTDVQELDICDKQAVWTYMEEKQIELVVNCAAYTAVDKAEDNQELAYKLNCEAPKQLASAAQANGAAMIQVSTDYVFDGTAHTPYTEDCNPCPDSVYGTTKLEGEKEVMNHCEQAVVIRTAWLYSTFGNNFVKTMIRLGKERDSLGVVFDQIGTPTYANDLARAIYAIINKGIVRGIYHFSNEGVCSWYDFTVAIHRLAGITTCKVKPLHTAEYPAKANRPAYSVLDKTKIKTTFDIEIPHWEESLKQCIDKIMKDE</sequence>
<comment type="caution">
    <text evidence="8">The sequence shown here is derived from an EMBL/GenBank/DDBJ whole genome shotgun (WGS) entry which is preliminary data.</text>
</comment>
<name>A0A7J4XZT7_BACOV</name>
<evidence type="ECO:0000259" key="7">
    <source>
        <dbReference type="Pfam" id="PF04321"/>
    </source>
</evidence>
<dbReference type="SUPFAM" id="SSF51735">
    <property type="entry name" value="NAD(P)-binding Rossmann-fold domains"/>
    <property type="match status" value="1"/>
</dbReference>
<dbReference type="GO" id="GO:0019305">
    <property type="term" value="P:dTDP-rhamnose biosynthetic process"/>
    <property type="evidence" value="ECO:0007669"/>
    <property type="project" value="UniProtKB-UniPathway"/>
</dbReference>
<dbReference type="NCBIfam" id="TIGR01214">
    <property type="entry name" value="rmlD"/>
    <property type="match status" value="1"/>
</dbReference>
<evidence type="ECO:0000256" key="2">
    <source>
        <dbReference type="ARBA" id="ARBA00010944"/>
    </source>
</evidence>
<evidence type="ECO:0000256" key="5">
    <source>
        <dbReference type="ARBA" id="ARBA00048200"/>
    </source>
</evidence>
<comment type="catalytic activity">
    <reaction evidence="5">
        <text>dTDP-beta-L-rhamnose + NADP(+) = dTDP-4-dehydro-beta-L-rhamnose + NADPH + H(+)</text>
        <dbReference type="Rhea" id="RHEA:21796"/>
        <dbReference type="ChEBI" id="CHEBI:15378"/>
        <dbReference type="ChEBI" id="CHEBI:57510"/>
        <dbReference type="ChEBI" id="CHEBI:57783"/>
        <dbReference type="ChEBI" id="CHEBI:58349"/>
        <dbReference type="ChEBI" id="CHEBI:62830"/>
        <dbReference type="EC" id="1.1.1.133"/>
    </reaction>
</comment>
<dbReference type="InterPro" id="IPR036291">
    <property type="entry name" value="NAD(P)-bd_dom_sf"/>
</dbReference>
<dbReference type="PANTHER" id="PTHR10491">
    <property type="entry name" value="DTDP-4-DEHYDRORHAMNOSE REDUCTASE"/>
    <property type="match status" value="1"/>
</dbReference>
<comment type="similarity">
    <text evidence="2 6">Belongs to the dTDP-4-dehydrorhamnose reductase family.</text>
</comment>
<dbReference type="Gene3D" id="3.40.50.720">
    <property type="entry name" value="NAD(P)-binding Rossmann-like Domain"/>
    <property type="match status" value="1"/>
</dbReference>
<protein>
    <recommendedName>
        <fullName evidence="4 6">dTDP-4-dehydrorhamnose reductase</fullName>
        <ecNumber evidence="3 6">1.1.1.133</ecNumber>
    </recommendedName>
</protein>
<evidence type="ECO:0000256" key="6">
    <source>
        <dbReference type="RuleBase" id="RU364082"/>
    </source>
</evidence>
<accession>A0A7J4XZT7</accession>
<evidence type="ECO:0000313" key="9">
    <source>
        <dbReference type="Proteomes" id="UP000424805"/>
    </source>
</evidence>
<dbReference type="Proteomes" id="UP000424805">
    <property type="component" value="Unassembled WGS sequence"/>
</dbReference>
<dbReference type="AlphaFoldDB" id="A0A7J4XZT7"/>
<dbReference type="CDD" id="cd05254">
    <property type="entry name" value="dTDP_HR_like_SDR_e"/>
    <property type="match status" value="1"/>
</dbReference>